<organism evidence="1 2">
    <name type="scientific">Candidatus Fervidibacter sacchari</name>
    <dbReference type="NCBI Taxonomy" id="1448929"/>
    <lineage>
        <taxon>Bacteria</taxon>
        <taxon>Candidatus Fervidibacterota</taxon>
        <taxon>Candidatus Fervidibacter</taxon>
    </lineage>
</organism>
<sequence length="229" mass="25428">MGSNEIKVRVLFLGPAKELTGRNEVVLTLPEGASVATAISKLLREFPKLEDRLTHYRFAINSDYADENTLLKDGDELALIPPVSGGSSETKVFVNVSPEPIDLTSLLDFVASPQAGAIVSFVGTVREFSHGKKVTALTYEAYEPMAKKELMRIAEEMLNRWQLCKVAIVHRTGTLSIGKISVAIFVSAPHRSDAFEAARYAIERIKEIVPIWKREHFEDGTNEWVEGKI</sequence>
<evidence type="ECO:0000313" key="2">
    <source>
        <dbReference type="Proteomes" id="UP001204798"/>
    </source>
</evidence>
<dbReference type="CDD" id="cd00754">
    <property type="entry name" value="Ubl_MoaD"/>
    <property type="match status" value="1"/>
</dbReference>
<dbReference type="Gene3D" id="3.90.1170.40">
    <property type="entry name" value="Molybdopterin biosynthesis MoaE subunit"/>
    <property type="match status" value="1"/>
</dbReference>
<keyword evidence="1" id="KW-0808">Transferase</keyword>
<dbReference type="InterPro" id="IPR003749">
    <property type="entry name" value="ThiS/MoaD-like"/>
</dbReference>
<dbReference type="EMBL" id="JANUCP010000004">
    <property type="protein sequence ID" value="MCS3919914.1"/>
    <property type="molecule type" value="Genomic_DNA"/>
</dbReference>
<dbReference type="Proteomes" id="UP001204798">
    <property type="component" value="Unassembled WGS sequence"/>
</dbReference>
<dbReference type="PANTHER" id="PTHR23404">
    <property type="entry name" value="MOLYBDOPTERIN SYNTHASE RELATED"/>
    <property type="match status" value="1"/>
</dbReference>
<gene>
    <name evidence="1" type="ORF">M2350_002331</name>
</gene>
<dbReference type="SUPFAM" id="SSF54690">
    <property type="entry name" value="Molybdopterin synthase subunit MoaE"/>
    <property type="match status" value="1"/>
</dbReference>
<dbReference type="EC" id="2.8.1.12" evidence="1"/>
<keyword evidence="2" id="KW-1185">Reference proteome</keyword>
<proteinExistence type="predicted"/>
<comment type="caution">
    <text evidence="1">The sequence shown here is derived from an EMBL/GenBank/DDBJ whole genome shotgun (WGS) entry which is preliminary data.</text>
</comment>
<accession>A0ABT2EQC8</accession>
<reference evidence="1 2" key="1">
    <citation type="submission" date="2022-08" db="EMBL/GenBank/DDBJ databases">
        <title>Bacterial and archaeal communities from various locations to study Microbial Dark Matter (Phase II).</title>
        <authorList>
            <person name="Stepanauskas R."/>
        </authorList>
    </citation>
    <scope>NUCLEOTIDE SEQUENCE [LARGE SCALE GENOMIC DNA]</scope>
    <source>
        <strain evidence="1 2">PD1</strain>
    </source>
</reference>
<dbReference type="RefSeq" id="WP_259096862.1">
    <property type="nucleotide sequence ID" value="NZ_CP130454.1"/>
</dbReference>
<dbReference type="Gene3D" id="3.10.20.30">
    <property type="match status" value="1"/>
</dbReference>
<dbReference type="Pfam" id="PF02391">
    <property type="entry name" value="MoaE"/>
    <property type="match status" value="1"/>
</dbReference>
<dbReference type="SUPFAM" id="SSF54285">
    <property type="entry name" value="MoaD/ThiS"/>
    <property type="match status" value="1"/>
</dbReference>
<dbReference type="InterPro" id="IPR036563">
    <property type="entry name" value="MoaE_sf"/>
</dbReference>
<evidence type="ECO:0000313" key="1">
    <source>
        <dbReference type="EMBL" id="MCS3919914.1"/>
    </source>
</evidence>
<dbReference type="InterPro" id="IPR003448">
    <property type="entry name" value="Mopterin_biosynth_MoaE"/>
</dbReference>
<dbReference type="Pfam" id="PF02597">
    <property type="entry name" value="ThiS"/>
    <property type="match status" value="1"/>
</dbReference>
<dbReference type="InterPro" id="IPR012675">
    <property type="entry name" value="Beta-grasp_dom_sf"/>
</dbReference>
<dbReference type="InterPro" id="IPR016155">
    <property type="entry name" value="Mopterin_synth/thiamin_S_b"/>
</dbReference>
<dbReference type="CDD" id="cd00756">
    <property type="entry name" value="MoaE"/>
    <property type="match status" value="1"/>
</dbReference>
<dbReference type="GO" id="GO:0030366">
    <property type="term" value="F:molybdopterin synthase activity"/>
    <property type="evidence" value="ECO:0007669"/>
    <property type="project" value="UniProtKB-EC"/>
</dbReference>
<name>A0ABT2EQC8_9BACT</name>
<protein>
    <submittedName>
        <fullName evidence="1">Molybdopterin synthase catalytic subunit</fullName>
        <ecNumber evidence="1">2.8.1.12</ecNumber>
    </submittedName>
</protein>